<evidence type="ECO:0000313" key="15">
    <source>
        <dbReference type="Proteomes" id="UP000719412"/>
    </source>
</evidence>
<evidence type="ECO:0000256" key="2">
    <source>
        <dbReference type="ARBA" id="ARBA00009849"/>
    </source>
</evidence>
<keyword evidence="4" id="KW-1003">Cell membrane</keyword>
<accession>A0A8J6HAV3</accession>
<keyword evidence="12 13" id="KW-0407">Ion channel</keyword>
<keyword evidence="10" id="KW-0325">Glycoprotein</keyword>
<evidence type="ECO:0000256" key="4">
    <source>
        <dbReference type="ARBA" id="ARBA00022475"/>
    </source>
</evidence>
<keyword evidence="7 13" id="KW-0406">Ion transport</keyword>
<protein>
    <recommendedName>
        <fullName evidence="13">Protein tweety homolog</fullName>
    </recommendedName>
</protein>
<sequence>MRWRSAGMGVTPGEDAYSIPFLARLLHSLPHLNVTFHQVNNSFDPQSPVYLELFGIQISSWKRPNTGADPQSETPIERLFIIPGGFNEVDGKVAFAKLRILLVLHDPVSIEPYFVFVRLEGTPEDLDQDVEESNGSRYSLAMSRDLLSDLQKDGREFGEDQENAMHLTIFLKGSVLMEDQLWYGESLGILGSVPAAWLILTLLVLLIYLLTRCCDRKPRPSRSISALKVSLAIVSVLCCAAVGLGLYGNDDLHNGVVRLLDEGRQVDILVSKIRNQTEAIERQLRVQAGAQLVHLRDIFDEPVMNMTLYKQALGYLEKTIQNNSIAANAAADIRQPLIGMDLMPKISAGEKVEAIRWPLTMAILSVLLILCVILLDAMEWPTKKFGNTASVLAC</sequence>
<evidence type="ECO:0000256" key="9">
    <source>
        <dbReference type="ARBA" id="ARBA00023173"/>
    </source>
</evidence>
<evidence type="ECO:0000256" key="11">
    <source>
        <dbReference type="ARBA" id="ARBA00023214"/>
    </source>
</evidence>
<dbReference type="EMBL" id="JABDTM020027147">
    <property type="protein sequence ID" value="KAH0810946.1"/>
    <property type="molecule type" value="Genomic_DNA"/>
</dbReference>
<keyword evidence="3 13" id="KW-0813">Transport</keyword>
<dbReference type="GO" id="GO:0005229">
    <property type="term" value="F:intracellularly calcium-gated chloride channel activity"/>
    <property type="evidence" value="ECO:0007669"/>
    <property type="project" value="TreeGrafter"/>
</dbReference>
<keyword evidence="5 13" id="KW-0812">Transmembrane</keyword>
<evidence type="ECO:0000256" key="1">
    <source>
        <dbReference type="ARBA" id="ARBA00004651"/>
    </source>
</evidence>
<feature type="transmembrane region" description="Helical" evidence="13">
    <location>
        <begin position="355"/>
        <end position="375"/>
    </location>
</feature>
<feature type="transmembrane region" description="Helical" evidence="13">
    <location>
        <begin position="229"/>
        <end position="248"/>
    </location>
</feature>
<name>A0A8J6HAV3_TENMO</name>
<comment type="caution">
    <text evidence="14">The sequence shown here is derived from an EMBL/GenBank/DDBJ whole genome shotgun (WGS) entry which is preliminary data.</text>
</comment>
<dbReference type="GO" id="GO:0005886">
    <property type="term" value="C:plasma membrane"/>
    <property type="evidence" value="ECO:0007669"/>
    <property type="project" value="UniProtKB-SubCell"/>
</dbReference>
<keyword evidence="15" id="KW-1185">Reference proteome</keyword>
<evidence type="ECO:0000256" key="3">
    <source>
        <dbReference type="ARBA" id="ARBA00022448"/>
    </source>
</evidence>
<evidence type="ECO:0000256" key="10">
    <source>
        <dbReference type="ARBA" id="ARBA00023180"/>
    </source>
</evidence>
<keyword evidence="11 13" id="KW-0868">Chloride</keyword>
<dbReference type="Proteomes" id="UP000719412">
    <property type="component" value="Unassembled WGS sequence"/>
</dbReference>
<reference evidence="14" key="2">
    <citation type="submission" date="2021-08" db="EMBL/GenBank/DDBJ databases">
        <authorList>
            <person name="Eriksson T."/>
        </authorList>
    </citation>
    <scope>NUCLEOTIDE SEQUENCE</scope>
    <source>
        <strain evidence="14">Stoneville</strain>
        <tissue evidence="14">Whole head</tissue>
    </source>
</reference>
<dbReference type="GO" id="GO:0034707">
    <property type="term" value="C:chloride channel complex"/>
    <property type="evidence" value="ECO:0007669"/>
    <property type="project" value="UniProtKB-UniRule"/>
</dbReference>
<feature type="transmembrane region" description="Helical" evidence="13">
    <location>
        <begin position="187"/>
        <end position="209"/>
    </location>
</feature>
<organism evidence="14 15">
    <name type="scientific">Tenebrio molitor</name>
    <name type="common">Yellow mealworm beetle</name>
    <dbReference type="NCBI Taxonomy" id="7067"/>
    <lineage>
        <taxon>Eukaryota</taxon>
        <taxon>Metazoa</taxon>
        <taxon>Ecdysozoa</taxon>
        <taxon>Arthropoda</taxon>
        <taxon>Hexapoda</taxon>
        <taxon>Insecta</taxon>
        <taxon>Pterygota</taxon>
        <taxon>Neoptera</taxon>
        <taxon>Endopterygota</taxon>
        <taxon>Coleoptera</taxon>
        <taxon>Polyphaga</taxon>
        <taxon>Cucujiformia</taxon>
        <taxon>Tenebrionidae</taxon>
        <taxon>Tenebrio</taxon>
    </lineage>
</organism>
<evidence type="ECO:0000256" key="7">
    <source>
        <dbReference type="ARBA" id="ARBA00023065"/>
    </source>
</evidence>
<evidence type="ECO:0000256" key="12">
    <source>
        <dbReference type="ARBA" id="ARBA00023303"/>
    </source>
</evidence>
<keyword evidence="8 13" id="KW-0472">Membrane</keyword>
<evidence type="ECO:0000256" key="5">
    <source>
        <dbReference type="ARBA" id="ARBA00022692"/>
    </source>
</evidence>
<keyword evidence="6 13" id="KW-1133">Transmembrane helix</keyword>
<dbReference type="InterPro" id="IPR006990">
    <property type="entry name" value="Tweety"/>
</dbReference>
<reference evidence="14" key="1">
    <citation type="journal article" date="2020" name="J Insects Food Feed">
        <title>The yellow mealworm (Tenebrio molitor) genome: a resource for the emerging insects as food and feed industry.</title>
        <authorList>
            <person name="Eriksson T."/>
            <person name="Andere A."/>
            <person name="Kelstrup H."/>
            <person name="Emery V."/>
            <person name="Picard C."/>
        </authorList>
    </citation>
    <scope>NUCLEOTIDE SEQUENCE</scope>
    <source>
        <strain evidence="14">Stoneville</strain>
        <tissue evidence="14">Whole head</tissue>
    </source>
</reference>
<keyword evidence="9 13" id="KW-0869">Chloride channel</keyword>
<dbReference type="PANTHER" id="PTHR12424">
    <property type="entry name" value="TWEETY-RELATED"/>
    <property type="match status" value="1"/>
</dbReference>
<comment type="similarity">
    <text evidence="2 13">Belongs to the tweety family.</text>
</comment>
<dbReference type="PANTHER" id="PTHR12424:SF8">
    <property type="entry name" value="PROTEIN TWEETY"/>
    <property type="match status" value="1"/>
</dbReference>
<dbReference type="AlphaFoldDB" id="A0A8J6HAV3"/>
<evidence type="ECO:0000256" key="8">
    <source>
        <dbReference type="ARBA" id="ARBA00023136"/>
    </source>
</evidence>
<evidence type="ECO:0000256" key="13">
    <source>
        <dbReference type="RuleBase" id="RU361114"/>
    </source>
</evidence>
<gene>
    <name evidence="14" type="ORF">GEV33_011845</name>
</gene>
<comment type="function">
    <text evidence="13">Probable chloride channel.</text>
</comment>
<comment type="caution">
    <text evidence="13">Lacks conserved residue(s) required for the propagation of feature annotation.</text>
</comment>
<dbReference type="GO" id="GO:0072320">
    <property type="term" value="F:volume-sensitive chloride channel activity"/>
    <property type="evidence" value="ECO:0007669"/>
    <property type="project" value="TreeGrafter"/>
</dbReference>
<proteinExistence type="inferred from homology"/>
<evidence type="ECO:0000313" key="14">
    <source>
        <dbReference type="EMBL" id="KAH0810946.1"/>
    </source>
</evidence>
<evidence type="ECO:0000256" key="6">
    <source>
        <dbReference type="ARBA" id="ARBA00022989"/>
    </source>
</evidence>
<comment type="subcellular location">
    <subcellularLocation>
        <location evidence="1">Cell membrane</location>
        <topology evidence="1">Multi-pass membrane protein</topology>
    </subcellularLocation>
</comment>
<dbReference type="Pfam" id="PF04906">
    <property type="entry name" value="Tweety"/>
    <property type="match status" value="1"/>
</dbReference>